<dbReference type="InterPro" id="IPR029052">
    <property type="entry name" value="Metallo-depent_PP-like"/>
</dbReference>
<protein>
    <recommendedName>
        <fullName evidence="2">Phosphoesterase</fullName>
        <ecNumber evidence="2">3.1.4.-</ecNumber>
    </recommendedName>
</protein>
<dbReference type="PANTHER" id="PTHR11124">
    <property type="entry name" value="VACUOLAR SORTING PROTEIN VPS29"/>
    <property type="match status" value="1"/>
</dbReference>
<comment type="cofactor">
    <cofactor evidence="2">
        <name>a divalent metal cation</name>
        <dbReference type="ChEBI" id="CHEBI:60240"/>
    </cofactor>
</comment>
<feature type="domain" description="Calcineurin-like phosphoesterase" evidence="3">
    <location>
        <begin position="1"/>
        <end position="140"/>
    </location>
</feature>
<evidence type="ECO:0000256" key="2">
    <source>
        <dbReference type="RuleBase" id="RU362039"/>
    </source>
</evidence>
<evidence type="ECO:0000313" key="5">
    <source>
        <dbReference type="Proteomes" id="UP001400965"/>
    </source>
</evidence>
<dbReference type="Proteomes" id="UP001400965">
    <property type="component" value="Unassembled WGS sequence"/>
</dbReference>
<dbReference type="Gene3D" id="3.60.21.10">
    <property type="match status" value="1"/>
</dbReference>
<accession>A0ABP3XGI0</accession>
<dbReference type="NCBIfam" id="TIGR00040">
    <property type="entry name" value="yfcE"/>
    <property type="match status" value="1"/>
</dbReference>
<organism evidence="4 5">
    <name type="scientific">Paraclostridium tenue</name>
    <dbReference type="NCBI Taxonomy" id="1737"/>
    <lineage>
        <taxon>Bacteria</taxon>
        <taxon>Bacillati</taxon>
        <taxon>Bacillota</taxon>
        <taxon>Clostridia</taxon>
        <taxon>Peptostreptococcales</taxon>
        <taxon>Peptostreptococcaceae</taxon>
        <taxon>Paraclostridium</taxon>
    </lineage>
</organism>
<keyword evidence="2" id="KW-0479">Metal-binding</keyword>
<dbReference type="InterPro" id="IPR024654">
    <property type="entry name" value="Calcineurin-like_PHP_lpxH"/>
</dbReference>
<dbReference type="RefSeq" id="WP_346044898.1">
    <property type="nucleotide sequence ID" value="NZ_BAAACP010000009.1"/>
</dbReference>
<dbReference type="SUPFAM" id="SSF56300">
    <property type="entry name" value="Metallo-dependent phosphatases"/>
    <property type="match status" value="1"/>
</dbReference>
<dbReference type="InterPro" id="IPR000979">
    <property type="entry name" value="Phosphodiesterase_MJ0936/Vps29"/>
</dbReference>
<proteinExistence type="inferred from homology"/>
<sequence>MIVGIISDTHGLLRKEVKDNLKDCDLIIHAGDIGNIEVIKDLKDISKVEYIKGNCDKKDEFNDVKESSIVDIGCAKILIVHDIKTIKDSLKKLGVNIVTYGHSHKNETYKKDGILYINPGSVGPKRFKLPTTMAKLKINDKDIINSSVEFIKI</sequence>
<comment type="caution">
    <text evidence="4">The sequence shown here is derived from an EMBL/GenBank/DDBJ whole genome shotgun (WGS) entry which is preliminary data.</text>
</comment>
<reference evidence="5" key="1">
    <citation type="journal article" date="2019" name="Int. J. Syst. Evol. Microbiol.">
        <title>The Global Catalogue of Microorganisms (GCM) 10K type strain sequencing project: providing services to taxonomists for standard genome sequencing and annotation.</title>
        <authorList>
            <consortium name="The Broad Institute Genomics Platform"/>
            <consortium name="The Broad Institute Genome Sequencing Center for Infectious Disease"/>
            <person name="Wu L."/>
            <person name="Ma J."/>
        </authorList>
    </citation>
    <scope>NUCLEOTIDE SEQUENCE [LARGE SCALE GENOMIC DNA]</scope>
    <source>
        <strain evidence="5">JCM 6486</strain>
    </source>
</reference>
<evidence type="ECO:0000259" key="3">
    <source>
        <dbReference type="Pfam" id="PF12850"/>
    </source>
</evidence>
<comment type="similarity">
    <text evidence="1 2">Belongs to the metallophosphoesterase superfamily. YfcE family.</text>
</comment>
<name>A0ABP3XGI0_9FIRM</name>
<dbReference type="EMBL" id="BAAACP010000009">
    <property type="protein sequence ID" value="GAA0864245.1"/>
    <property type="molecule type" value="Genomic_DNA"/>
</dbReference>
<keyword evidence="5" id="KW-1185">Reference proteome</keyword>
<evidence type="ECO:0000313" key="4">
    <source>
        <dbReference type="EMBL" id="GAA0864245.1"/>
    </source>
</evidence>
<dbReference type="EC" id="3.1.4.-" evidence="2"/>
<gene>
    <name evidence="4" type="ORF">GCM10008917_16920</name>
</gene>
<dbReference type="Pfam" id="PF12850">
    <property type="entry name" value="Metallophos_2"/>
    <property type="match status" value="1"/>
</dbReference>
<evidence type="ECO:0000256" key="1">
    <source>
        <dbReference type="ARBA" id="ARBA00008950"/>
    </source>
</evidence>